<comment type="similarity">
    <text evidence="2">Belongs to the synembryn family.</text>
</comment>
<organism evidence="7 8">
    <name type="scientific">Amphibalanus amphitrite</name>
    <name type="common">Striped barnacle</name>
    <name type="synonym">Balanus amphitrite</name>
    <dbReference type="NCBI Taxonomy" id="1232801"/>
    <lineage>
        <taxon>Eukaryota</taxon>
        <taxon>Metazoa</taxon>
        <taxon>Ecdysozoa</taxon>
        <taxon>Arthropoda</taxon>
        <taxon>Crustacea</taxon>
        <taxon>Multicrustacea</taxon>
        <taxon>Cirripedia</taxon>
        <taxon>Thoracica</taxon>
        <taxon>Thoracicalcarea</taxon>
        <taxon>Balanomorpha</taxon>
        <taxon>Balanoidea</taxon>
        <taxon>Balanidae</taxon>
        <taxon>Amphibalaninae</taxon>
        <taxon>Amphibalanus</taxon>
    </lineage>
</organism>
<name>A0A6A4X3A4_AMPAM</name>
<comment type="subcellular location">
    <subcellularLocation>
        <location evidence="1">Cytoplasm</location>
        <location evidence="1">Cell cortex</location>
    </subcellularLocation>
</comment>
<dbReference type="GO" id="GO:0001965">
    <property type="term" value="F:G-protein alpha-subunit binding"/>
    <property type="evidence" value="ECO:0007669"/>
    <property type="project" value="TreeGrafter"/>
</dbReference>
<evidence type="ECO:0000256" key="6">
    <source>
        <dbReference type="SAM" id="MobiDB-lite"/>
    </source>
</evidence>
<dbReference type="GO" id="GO:0007186">
    <property type="term" value="P:G protein-coupled receptor signaling pathway"/>
    <property type="evidence" value="ECO:0007669"/>
    <property type="project" value="TreeGrafter"/>
</dbReference>
<dbReference type="InterPro" id="IPR019318">
    <property type="entry name" value="Gua_nucleotide_exch_fac_Ric8"/>
</dbReference>
<keyword evidence="3" id="KW-0963">Cytoplasm</keyword>
<dbReference type="OrthoDB" id="5585685at2759"/>
<evidence type="ECO:0000313" key="8">
    <source>
        <dbReference type="Proteomes" id="UP000440578"/>
    </source>
</evidence>
<dbReference type="Pfam" id="PF10165">
    <property type="entry name" value="Ric8"/>
    <property type="match status" value="1"/>
</dbReference>
<keyword evidence="8" id="KW-1185">Reference proteome</keyword>
<feature type="compositionally biased region" description="Low complexity" evidence="6">
    <location>
        <begin position="522"/>
        <end position="535"/>
    </location>
</feature>
<dbReference type="InterPro" id="IPR008376">
    <property type="entry name" value="Chaperone_Ric-8_A/B"/>
</dbReference>
<dbReference type="InterPro" id="IPR011989">
    <property type="entry name" value="ARM-like"/>
</dbReference>
<dbReference type="AlphaFoldDB" id="A0A6A4X3A4"/>
<evidence type="ECO:0000256" key="4">
    <source>
        <dbReference type="ARBA" id="ARBA00022658"/>
    </source>
</evidence>
<sequence length="544" mass="59666">MDTDQINSLENAGQEEIEKLLQSLATQLGTCMTFPELSAAGRRERVWRALFRWLESEETASSVQTAALALLRILTRDEDGLDRVVTSERVDRLIALAGLQTQECMEQKPDNNPDYKVIEEAAKCMCNLCRQSGAARRLAAGSAACLQGLTLRLRAFREPELTHDVKLYSLKLLFLLSTLCPEIRLPLVHDHHGLTYMTEVLDMLLSTSLASAAPDDERARGVELASEILKVVYSVTHSLASPDEEDEGHLMRLTEVLREYLVLSNTTEDLTNFVVQVLTTVPSNCYPALLVPEAPGARPDSGDDTAALDTVLHLLGVKLQQTQSLPASCQREQLTPILAMMSYSSKACRAIRRYFRAQILPPRRDVLTRPEEGSSLRSQLIRLMTSPVSEVKVLAAHLLFVLCKEDVGRFVKYTGYGNAAGLLAARGLMLGGPRPAGYSSDSDSDTEEYVRYQDSMDPVTGRVEPPRPDPMAGYSEERKIHEAEKLVTLINQSIDNGLIQPCRVGADGKPHPISHVLELQEGAAAAATGSSAGAARPQTDSDSE</sequence>
<dbReference type="EMBL" id="VIIS01000073">
    <property type="protein sequence ID" value="KAF0313746.1"/>
    <property type="molecule type" value="Genomic_DNA"/>
</dbReference>
<keyword evidence="4" id="KW-0344">Guanine-nucleotide releasing factor</keyword>
<dbReference type="EMBL" id="VIIS01000073">
    <property type="protein sequence ID" value="KAF0313747.1"/>
    <property type="molecule type" value="Genomic_DNA"/>
</dbReference>
<comment type="caution">
    <text evidence="7">The sequence shown here is derived from an EMBL/GenBank/DDBJ whole genome shotgun (WGS) entry which is preliminary data.</text>
</comment>
<dbReference type="PANTHER" id="PTHR12425">
    <property type="entry name" value="SYNEMBRYN"/>
    <property type="match status" value="1"/>
</dbReference>
<dbReference type="InterPro" id="IPR016024">
    <property type="entry name" value="ARM-type_fold"/>
</dbReference>
<dbReference type="Gene3D" id="1.25.10.10">
    <property type="entry name" value="Leucine-rich Repeat Variant"/>
    <property type="match status" value="1"/>
</dbReference>
<evidence type="ECO:0000256" key="5">
    <source>
        <dbReference type="ARBA" id="ARBA00023186"/>
    </source>
</evidence>
<dbReference type="SUPFAM" id="SSF48371">
    <property type="entry name" value="ARM repeat"/>
    <property type="match status" value="1"/>
</dbReference>
<proteinExistence type="inferred from homology"/>
<dbReference type="Proteomes" id="UP000440578">
    <property type="component" value="Unassembled WGS sequence"/>
</dbReference>
<accession>A0A6A4X3A4</accession>
<dbReference type="PRINTS" id="PR01802">
    <property type="entry name" value="SYNEMBRYN"/>
</dbReference>
<keyword evidence="5" id="KW-0143">Chaperone</keyword>
<protein>
    <submittedName>
        <fullName evidence="7">Synembryn-A</fullName>
    </submittedName>
</protein>
<dbReference type="PANTHER" id="PTHR12425:SF5">
    <property type="entry name" value="SYNEMBRYN"/>
    <property type="match status" value="1"/>
</dbReference>
<dbReference type="GO" id="GO:0005085">
    <property type="term" value="F:guanyl-nucleotide exchange factor activity"/>
    <property type="evidence" value="ECO:0007669"/>
    <property type="project" value="UniProtKB-KW"/>
</dbReference>
<evidence type="ECO:0000256" key="3">
    <source>
        <dbReference type="ARBA" id="ARBA00022490"/>
    </source>
</evidence>
<evidence type="ECO:0000256" key="1">
    <source>
        <dbReference type="ARBA" id="ARBA00004544"/>
    </source>
</evidence>
<dbReference type="GO" id="GO:0005938">
    <property type="term" value="C:cell cortex"/>
    <property type="evidence" value="ECO:0007669"/>
    <property type="project" value="UniProtKB-SubCell"/>
</dbReference>
<evidence type="ECO:0000256" key="2">
    <source>
        <dbReference type="ARBA" id="ARBA00009049"/>
    </source>
</evidence>
<gene>
    <name evidence="7" type="primary">ric8a_1</name>
    <name evidence="7" type="ORF">FJT64_015732</name>
</gene>
<feature type="region of interest" description="Disordered" evidence="6">
    <location>
        <begin position="522"/>
        <end position="544"/>
    </location>
</feature>
<reference evidence="7 8" key="1">
    <citation type="submission" date="2019-07" db="EMBL/GenBank/DDBJ databases">
        <title>Draft genome assembly of a fouling barnacle, Amphibalanus amphitrite (Darwin, 1854): The first reference genome for Thecostraca.</title>
        <authorList>
            <person name="Kim W."/>
        </authorList>
    </citation>
    <scope>NUCLEOTIDE SEQUENCE [LARGE SCALE GENOMIC DNA]</scope>
    <source>
        <strain evidence="7">SNU_AA5</strain>
        <tissue evidence="7">Soma without cirri and trophi</tissue>
    </source>
</reference>
<evidence type="ECO:0000313" key="7">
    <source>
        <dbReference type="EMBL" id="KAF0313747.1"/>
    </source>
</evidence>